<comment type="caution">
    <text evidence="1">The sequence shown here is derived from an EMBL/GenBank/DDBJ whole genome shotgun (WGS) entry which is preliminary data.</text>
</comment>
<reference evidence="1 2" key="1">
    <citation type="submission" date="2023-12" db="EMBL/GenBank/DDBJ databases">
        <title>Description of new species of Mycobacterium terrae complex isolated from sewage at the Sao Paulo Zoological Park Foundation in Brazil.</title>
        <authorList>
            <person name="Romagnoli C.L."/>
            <person name="Conceicao E.C."/>
            <person name="Machado E."/>
            <person name="Barreto L.B.P.F."/>
            <person name="Sharma A."/>
            <person name="Silva N.M."/>
            <person name="Marques L.E."/>
            <person name="Juliana M.A."/>
            <person name="Lourenco M.C.S."/>
            <person name="Digiampietri L.A."/>
            <person name="Suffys P.N."/>
            <person name="Viana-Niero C."/>
        </authorList>
    </citation>
    <scope>NUCLEOTIDE SEQUENCE [LARGE SCALE GENOMIC DNA]</scope>
    <source>
        <strain evidence="1 2">MYC123</strain>
    </source>
</reference>
<dbReference type="EMBL" id="JAYJJT010000007">
    <property type="protein sequence ID" value="MEB3049703.1"/>
    <property type="molecule type" value="Genomic_DNA"/>
</dbReference>
<name>A0ABU5YLV4_9MYCO</name>
<proteinExistence type="predicted"/>
<evidence type="ECO:0008006" key="3">
    <source>
        <dbReference type="Google" id="ProtNLM"/>
    </source>
</evidence>
<organism evidence="1 2">
    <name type="scientific">[Mycobacterium] zoologicum</name>
    <dbReference type="NCBI Taxonomy" id="2872311"/>
    <lineage>
        <taxon>Bacteria</taxon>
        <taxon>Bacillati</taxon>
        <taxon>Actinomycetota</taxon>
        <taxon>Actinomycetes</taxon>
        <taxon>Mycobacteriales</taxon>
        <taxon>Mycobacteriaceae</taxon>
        <taxon>Mycolicibacter</taxon>
    </lineage>
</organism>
<evidence type="ECO:0000313" key="1">
    <source>
        <dbReference type="EMBL" id="MEB3049703.1"/>
    </source>
</evidence>
<dbReference type="Proteomes" id="UP001299046">
    <property type="component" value="Unassembled WGS sequence"/>
</dbReference>
<dbReference type="RefSeq" id="WP_224861362.1">
    <property type="nucleotide sequence ID" value="NZ_JAYJJS010000012.1"/>
</dbReference>
<gene>
    <name evidence="1" type="ORF">KV112_08135</name>
</gene>
<accession>A0ABU5YLV4</accession>
<keyword evidence="2" id="KW-1185">Reference proteome</keyword>
<evidence type="ECO:0000313" key="2">
    <source>
        <dbReference type="Proteomes" id="UP001299046"/>
    </source>
</evidence>
<protein>
    <recommendedName>
        <fullName evidence="3">ESX-1 secretion-associated protein</fullName>
    </recommendedName>
</protein>
<sequence>MPSEAPGRRVKVLAAGLRQLSAHCGAVGTELAAEAAAPPMTATTWQTNATAVHAARTAACADLASAANHLNTRAQTYAKAGTDYAIDDQHAAAQFTVLVRR</sequence>